<proteinExistence type="predicted"/>
<protein>
    <recommendedName>
        <fullName evidence="3">YwqJ-like deaminase</fullName>
    </recommendedName>
</protein>
<organism evidence="1 2">
    <name type="scientific">Planosporangium flavigriseum</name>
    <dbReference type="NCBI Taxonomy" id="373681"/>
    <lineage>
        <taxon>Bacteria</taxon>
        <taxon>Bacillati</taxon>
        <taxon>Actinomycetota</taxon>
        <taxon>Actinomycetes</taxon>
        <taxon>Micromonosporales</taxon>
        <taxon>Micromonosporaceae</taxon>
        <taxon>Planosporangium</taxon>
    </lineage>
</organism>
<evidence type="ECO:0000313" key="2">
    <source>
        <dbReference type="Proteomes" id="UP000653674"/>
    </source>
</evidence>
<dbReference type="Proteomes" id="UP000653674">
    <property type="component" value="Unassembled WGS sequence"/>
</dbReference>
<dbReference type="EMBL" id="BONU01000066">
    <property type="protein sequence ID" value="GIG76637.1"/>
    <property type="molecule type" value="Genomic_DNA"/>
</dbReference>
<name>A0A8J3PP36_9ACTN</name>
<accession>A0A8J3PP36</accession>
<gene>
    <name evidence="1" type="ORF">Pfl04_50410</name>
</gene>
<dbReference type="Pfam" id="PF14433">
    <property type="entry name" value="SUKH-3"/>
    <property type="match status" value="1"/>
</dbReference>
<dbReference type="RefSeq" id="WP_168080160.1">
    <property type="nucleotide sequence ID" value="NZ_BAAAQJ010000001.1"/>
</dbReference>
<reference evidence="1" key="1">
    <citation type="submission" date="2021-01" db="EMBL/GenBank/DDBJ databases">
        <title>Whole genome shotgun sequence of Planosporangium flavigriseum NBRC 105377.</title>
        <authorList>
            <person name="Komaki H."/>
            <person name="Tamura T."/>
        </authorList>
    </citation>
    <scope>NUCLEOTIDE SEQUENCE</scope>
    <source>
        <strain evidence="1">NBRC 105377</strain>
    </source>
</reference>
<sequence length="413" mass="45664">MLTREIAERVAAGWAARASESLGYEVTPMLHEFDEGFVLWLKELPSTMPDPGSGGRTVLDRRTGAFTMYPVLPIEQVAEMHRQRVHRKPAAPSTVDRMAQIRRRTAGRLPAPTVAAHLTPLRDRRLRRAFGAKGDQELNHHRLVREWLAAQPANQLTRGVERHAELIMLSDALHEHDAVAVASGRPLIDLPGARELLGRGAAVVELFHVREQADDLGATPATACASCTAALRHFDIPCPPPSAPAERGITLYYGCYSSGLVPELRSLVTFEDPESPHRADLRVEVFEEAVQKLRDEGGPEVFPAAWDALMRYGGVTWKGRQPGENHLVDRFDIGFYVPRCRETLDSFARVLGARLCPIGDEGPDRSILAIDEHGRVFALDQGGEWLLGTTIEEAVGTLVFGRLQPRVRDDGGW</sequence>
<dbReference type="InterPro" id="IPR025850">
    <property type="entry name" value="SUKH-3"/>
</dbReference>
<keyword evidence="2" id="KW-1185">Reference proteome</keyword>
<comment type="caution">
    <text evidence="1">The sequence shown here is derived from an EMBL/GenBank/DDBJ whole genome shotgun (WGS) entry which is preliminary data.</text>
</comment>
<evidence type="ECO:0000313" key="1">
    <source>
        <dbReference type="EMBL" id="GIG76637.1"/>
    </source>
</evidence>
<evidence type="ECO:0008006" key="3">
    <source>
        <dbReference type="Google" id="ProtNLM"/>
    </source>
</evidence>
<dbReference type="AlphaFoldDB" id="A0A8J3PP36"/>